<evidence type="ECO:0000313" key="2">
    <source>
        <dbReference type="EMBL" id="CAL1378305.1"/>
    </source>
</evidence>
<feature type="region of interest" description="Disordered" evidence="1">
    <location>
        <begin position="58"/>
        <end position="89"/>
    </location>
</feature>
<protein>
    <submittedName>
        <fullName evidence="2">Uncharacterized protein</fullName>
    </submittedName>
</protein>
<feature type="region of interest" description="Disordered" evidence="1">
    <location>
        <begin position="1"/>
        <end position="44"/>
    </location>
</feature>
<dbReference type="EMBL" id="OZ034816">
    <property type="protein sequence ID" value="CAL1378305.1"/>
    <property type="molecule type" value="Genomic_DNA"/>
</dbReference>
<keyword evidence="3" id="KW-1185">Reference proteome</keyword>
<accession>A0AAV2DY73</accession>
<evidence type="ECO:0000256" key="1">
    <source>
        <dbReference type="SAM" id="MobiDB-lite"/>
    </source>
</evidence>
<sequence length="108" mass="11500">MDVSSRANNKKGTSLRVSKSSHSVNTSTWDGKRPHHKKKSHGHRKAVEELLDQLQVIPIPGKGDAGYKGVDEKMSENPNPQPSEAKEGPIPAVAVQEAAMAPAAAAIN</sequence>
<dbReference type="AlphaFoldDB" id="A0AAV2DY73"/>
<name>A0AAV2DY73_9ROSI</name>
<evidence type="ECO:0000313" key="3">
    <source>
        <dbReference type="Proteomes" id="UP001497516"/>
    </source>
</evidence>
<proteinExistence type="predicted"/>
<feature type="compositionally biased region" description="Polar residues" evidence="1">
    <location>
        <begin position="1"/>
        <end position="29"/>
    </location>
</feature>
<feature type="compositionally biased region" description="Basic residues" evidence="1">
    <location>
        <begin position="33"/>
        <end position="44"/>
    </location>
</feature>
<gene>
    <name evidence="2" type="ORF">LTRI10_LOCUS19898</name>
</gene>
<organism evidence="2 3">
    <name type="scientific">Linum trigynum</name>
    <dbReference type="NCBI Taxonomy" id="586398"/>
    <lineage>
        <taxon>Eukaryota</taxon>
        <taxon>Viridiplantae</taxon>
        <taxon>Streptophyta</taxon>
        <taxon>Embryophyta</taxon>
        <taxon>Tracheophyta</taxon>
        <taxon>Spermatophyta</taxon>
        <taxon>Magnoliopsida</taxon>
        <taxon>eudicotyledons</taxon>
        <taxon>Gunneridae</taxon>
        <taxon>Pentapetalae</taxon>
        <taxon>rosids</taxon>
        <taxon>fabids</taxon>
        <taxon>Malpighiales</taxon>
        <taxon>Linaceae</taxon>
        <taxon>Linum</taxon>
    </lineage>
</organism>
<reference evidence="2 3" key="1">
    <citation type="submission" date="2024-04" db="EMBL/GenBank/DDBJ databases">
        <authorList>
            <person name="Fracassetti M."/>
        </authorList>
    </citation>
    <scope>NUCLEOTIDE SEQUENCE [LARGE SCALE GENOMIC DNA]</scope>
</reference>
<dbReference type="Proteomes" id="UP001497516">
    <property type="component" value="Chromosome 3"/>
</dbReference>